<dbReference type="AlphaFoldDB" id="A0A1H3DB31"/>
<dbReference type="Gene3D" id="3.40.50.12780">
    <property type="entry name" value="N-terminal domain of ligase-like"/>
    <property type="match status" value="1"/>
</dbReference>
<evidence type="ECO:0000313" key="3">
    <source>
        <dbReference type="EMBL" id="SDX63712.1"/>
    </source>
</evidence>
<name>A0A1H3DB31_9EURY</name>
<protein>
    <submittedName>
        <fullName evidence="3">Fatty-acyl-CoA synthase</fullName>
    </submittedName>
</protein>
<dbReference type="GO" id="GO:0016878">
    <property type="term" value="F:acid-thiol ligase activity"/>
    <property type="evidence" value="ECO:0007669"/>
    <property type="project" value="UniProtKB-ARBA"/>
</dbReference>
<evidence type="ECO:0000259" key="1">
    <source>
        <dbReference type="Pfam" id="PF00501"/>
    </source>
</evidence>
<dbReference type="EMBL" id="FNPB01000001">
    <property type="protein sequence ID" value="SDX63712.1"/>
    <property type="molecule type" value="Genomic_DNA"/>
</dbReference>
<dbReference type="InterPro" id="IPR025110">
    <property type="entry name" value="AMP-bd_C"/>
</dbReference>
<dbReference type="InterPro" id="IPR050237">
    <property type="entry name" value="ATP-dep_AMP-bd_enzyme"/>
</dbReference>
<dbReference type="Pfam" id="PF13193">
    <property type="entry name" value="AMP-binding_C"/>
    <property type="match status" value="1"/>
</dbReference>
<accession>A0A1H3DB31</accession>
<evidence type="ECO:0000259" key="2">
    <source>
        <dbReference type="Pfam" id="PF13193"/>
    </source>
</evidence>
<dbReference type="PROSITE" id="PS00455">
    <property type="entry name" value="AMP_BINDING"/>
    <property type="match status" value="1"/>
</dbReference>
<dbReference type="PANTHER" id="PTHR43767:SF1">
    <property type="entry name" value="NONRIBOSOMAL PEPTIDE SYNTHASE PES1 (EUROFUNG)-RELATED"/>
    <property type="match status" value="1"/>
</dbReference>
<sequence>MQRIHNELPALKDLSAHNAKKSANAIAFEDATESVTWGEFDERSKRVADLFSDYVSKGDRIAFYSKPSVQHAVLFNGALKAGAVTTNLHRRIAPEAFRYAIDQTKPKVIVVDGDIADSFAASVSEDVLAPVSTVFTTGDAERAYERPLAPALADATPTEPDVLAEEDDIVTVAWTSGSTGRPKGWCHTNRTMFLKGRELATRSGYSRNDKQLVVNRPSFLIWTSFLTRSLLGCEATYYMADWDPERWLDVVEERGITRAVLVPTMWKEVLDSDPDAYDLSSLSSIASTGEKLNPETLRRLRSEICGNVTQSYGSTEIHSTILYNNELTEERIESVGKPQAGTQVRIVDPNGSIDDERPPNEYGEIAVKSYQSPPWMWGDDERAAAAFEDGWWRSGDRGRLDEEGFLYIEGRIDFQIKSRGVKITPESIEEALENHDEVVNAAVVGVEDPEYGQKVTAIVERASDALSAEDLDAWMLESDRVADHERPRTYEFVDAIDRTPSGKLDRQSTKDRLGLD</sequence>
<feature type="domain" description="AMP-dependent synthetase/ligase" evidence="1">
    <location>
        <begin position="17"/>
        <end position="371"/>
    </location>
</feature>
<dbReference type="InterPro" id="IPR045851">
    <property type="entry name" value="AMP-bd_C_sf"/>
</dbReference>
<feature type="domain" description="AMP-binding enzyme C-terminal" evidence="2">
    <location>
        <begin position="428"/>
        <end position="503"/>
    </location>
</feature>
<keyword evidence="4" id="KW-1185">Reference proteome</keyword>
<dbReference type="InterPro" id="IPR020845">
    <property type="entry name" value="AMP-binding_CS"/>
</dbReference>
<organism evidence="3 4">
    <name type="scientific">Halobellus clavatus</name>
    <dbReference type="NCBI Taxonomy" id="660517"/>
    <lineage>
        <taxon>Archaea</taxon>
        <taxon>Methanobacteriati</taxon>
        <taxon>Methanobacteriota</taxon>
        <taxon>Stenosarchaea group</taxon>
        <taxon>Halobacteria</taxon>
        <taxon>Halobacteriales</taxon>
        <taxon>Haloferacaceae</taxon>
        <taxon>Halobellus</taxon>
    </lineage>
</organism>
<dbReference type="CDD" id="cd04433">
    <property type="entry name" value="AFD_class_I"/>
    <property type="match status" value="1"/>
</dbReference>
<dbReference type="RefSeq" id="WP_175454538.1">
    <property type="nucleotide sequence ID" value="NZ_FNPB01000001.1"/>
</dbReference>
<dbReference type="InterPro" id="IPR000873">
    <property type="entry name" value="AMP-dep_synth/lig_dom"/>
</dbReference>
<dbReference type="SUPFAM" id="SSF56801">
    <property type="entry name" value="Acetyl-CoA synthetase-like"/>
    <property type="match status" value="1"/>
</dbReference>
<dbReference type="PANTHER" id="PTHR43767">
    <property type="entry name" value="LONG-CHAIN-FATTY-ACID--COA LIGASE"/>
    <property type="match status" value="1"/>
</dbReference>
<gene>
    <name evidence="3" type="ORF">SAMN04487946_101469</name>
</gene>
<dbReference type="Proteomes" id="UP000199170">
    <property type="component" value="Unassembled WGS sequence"/>
</dbReference>
<dbReference type="STRING" id="660517.SAMN04487946_101469"/>
<dbReference type="Gene3D" id="3.30.300.30">
    <property type="match status" value="1"/>
</dbReference>
<reference evidence="4" key="1">
    <citation type="submission" date="2016-10" db="EMBL/GenBank/DDBJ databases">
        <authorList>
            <person name="Varghese N."/>
            <person name="Submissions S."/>
        </authorList>
    </citation>
    <scope>NUCLEOTIDE SEQUENCE [LARGE SCALE GENOMIC DNA]</scope>
    <source>
        <strain evidence="4">CGMCC 1.10118</strain>
    </source>
</reference>
<dbReference type="OrthoDB" id="193284at2157"/>
<dbReference type="Pfam" id="PF00501">
    <property type="entry name" value="AMP-binding"/>
    <property type="match status" value="1"/>
</dbReference>
<dbReference type="InterPro" id="IPR042099">
    <property type="entry name" value="ANL_N_sf"/>
</dbReference>
<evidence type="ECO:0000313" key="4">
    <source>
        <dbReference type="Proteomes" id="UP000199170"/>
    </source>
</evidence>
<proteinExistence type="predicted"/>